<evidence type="ECO:0000256" key="4">
    <source>
        <dbReference type="ARBA" id="ARBA00022741"/>
    </source>
</evidence>
<accession>A0A9W6BB12</accession>
<evidence type="ECO:0000256" key="3">
    <source>
        <dbReference type="ARBA" id="ARBA00022679"/>
    </source>
</evidence>
<comment type="catalytic activity">
    <reaction evidence="8">
        <text>L-seryl-[protein] + ATP = O-phospho-L-seryl-[protein] + ADP + H(+)</text>
        <dbReference type="Rhea" id="RHEA:17989"/>
        <dbReference type="Rhea" id="RHEA-COMP:9863"/>
        <dbReference type="Rhea" id="RHEA-COMP:11604"/>
        <dbReference type="ChEBI" id="CHEBI:15378"/>
        <dbReference type="ChEBI" id="CHEBI:29999"/>
        <dbReference type="ChEBI" id="CHEBI:30616"/>
        <dbReference type="ChEBI" id="CHEBI:83421"/>
        <dbReference type="ChEBI" id="CHEBI:456216"/>
        <dbReference type="EC" id="2.7.11.1"/>
    </reaction>
</comment>
<dbReference type="InterPro" id="IPR000719">
    <property type="entry name" value="Prot_kinase_dom"/>
</dbReference>
<protein>
    <recommendedName>
        <fullName evidence="1">non-specific serine/threonine protein kinase</fullName>
        <ecNumber evidence="1">2.7.11.1</ecNumber>
    </recommendedName>
</protein>
<reference evidence="10 11" key="1">
    <citation type="journal article" date="2023" name="Commun. Biol.">
        <title>Reorganization of the ancestral sex-determining regions during the evolution of trioecy in Pleodorina starrii.</title>
        <authorList>
            <person name="Takahashi K."/>
            <person name="Suzuki S."/>
            <person name="Kawai-Toyooka H."/>
            <person name="Yamamoto K."/>
            <person name="Hamaji T."/>
            <person name="Ootsuki R."/>
            <person name="Yamaguchi H."/>
            <person name="Kawachi M."/>
            <person name="Higashiyama T."/>
            <person name="Nozaki H."/>
        </authorList>
    </citation>
    <scope>NUCLEOTIDE SEQUENCE [LARGE SCALE GENOMIC DNA]</scope>
    <source>
        <strain evidence="10 11">NIES-4479</strain>
    </source>
</reference>
<evidence type="ECO:0000313" key="11">
    <source>
        <dbReference type="Proteomes" id="UP001165080"/>
    </source>
</evidence>
<dbReference type="InterPro" id="IPR011009">
    <property type="entry name" value="Kinase-like_dom_sf"/>
</dbReference>
<dbReference type="GO" id="GO:0005524">
    <property type="term" value="F:ATP binding"/>
    <property type="evidence" value="ECO:0007669"/>
    <property type="project" value="UniProtKB-KW"/>
</dbReference>
<dbReference type="InterPro" id="IPR050236">
    <property type="entry name" value="Ser_Thr_kinase_AGC"/>
</dbReference>
<dbReference type="PANTHER" id="PTHR24356">
    <property type="entry name" value="SERINE/THREONINE-PROTEIN KINASE"/>
    <property type="match status" value="1"/>
</dbReference>
<proteinExistence type="predicted"/>
<sequence length="338" mass="36235">MFLSCFTTEAFAADVPSALERAKRLILEQEIGQGSIGRVRQAVCPVSHETFAVKSIPLPKGAAQRAEVVQRIAREAAAARALSGLTTPPEGLVRYYACVYDNEEDAVMLVMELCRGPCLAQLLRQETTGRLSEVRVRRIVSTVARALGQLHGAGLLCVDLKAENVVLNPTEEDPDCVRLLDLDLCRDLPGHDRCGAAAAAALAVASGSASHPHPHPDPDPDAPSVDQIWGTAEYLAYEILRDGAAAYSPASDWWALGVLSYELLYGKAPWSGPTVDAIFHRMSNHLPAFGGAGQGGPQVSQAMQQLIRALLCHRPEMRLGTKGGAREVLGHPALQAKK</sequence>
<dbReference type="GO" id="GO:0035556">
    <property type="term" value="P:intracellular signal transduction"/>
    <property type="evidence" value="ECO:0007669"/>
    <property type="project" value="TreeGrafter"/>
</dbReference>
<dbReference type="Proteomes" id="UP001165080">
    <property type="component" value="Unassembled WGS sequence"/>
</dbReference>
<evidence type="ECO:0000256" key="7">
    <source>
        <dbReference type="ARBA" id="ARBA00047899"/>
    </source>
</evidence>
<dbReference type="SMART" id="SM00220">
    <property type="entry name" value="S_TKc"/>
    <property type="match status" value="1"/>
</dbReference>
<dbReference type="Gene3D" id="1.10.510.10">
    <property type="entry name" value="Transferase(Phosphotransferase) domain 1"/>
    <property type="match status" value="1"/>
</dbReference>
<dbReference type="GO" id="GO:0004674">
    <property type="term" value="F:protein serine/threonine kinase activity"/>
    <property type="evidence" value="ECO:0007669"/>
    <property type="project" value="UniProtKB-KW"/>
</dbReference>
<keyword evidence="2" id="KW-0723">Serine/threonine-protein kinase</keyword>
<gene>
    <name evidence="10" type="primary">PLESTMB000316</name>
    <name evidence="10" type="ORF">PLESTB_000146000</name>
</gene>
<comment type="caution">
    <text evidence="10">The sequence shown here is derived from an EMBL/GenBank/DDBJ whole genome shotgun (WGS) entry which is preliminary data.</text>
</comment>
<keyword evidence="4" id="KW-0547">Nucleotide-binding</keyword>
<keyword evidence="5" id="KW-0418">Kinase</keyword>
<dbReference type="AlphaFoldDB" id="A0A9W6BB12"/>
<keyword evidence="11" id="KW-1185">Reference proteome</keyword>
<name>A0A9W6BB12_9CHLO</name>
<evidence type="ECO:0000256" key="2">
    <source>
        <dbReference type="ARBA" id="ARBA00022527"/>
    </source>
</evidence>
<dbReference type="PANTHER" id="PTHR24356:SF1">
    <property type="entry name" value="SERINE_THREONINE-PROTEIN KINASE GREATWALL"/>
    <property type="match status" value="1"/>
</dbReference>
<dbReference type="Pfam" id="PF00069">
    <property type="entry name" value="Pkinase"/>
    <property type="match status" value="1"/>
</dbReference>
<dbReference type="EMBL" id="BRXU01000002">
    <property type="protein sequence ID" value="GLC48769.1"/>
    <property type="molecule type" value="Genomic_DNA"/>
</dbReference>
<dbReference type="SUPFAM" id="SSF56112">
    <property type="entry name" value="Protein kinase-like (PK-like)"/>
    <property type="match status" value="1"/>
</dbReference>
<dbReference type="PROSITE" id="PS50011">
    <property type="entry name" value="PROTEIN_KINASE_DOM"/>
    <property type="match status" value="1"/>
</dbReference>
<keyword evidence="3" id="KW-0808">Transferase</keyword>
<evidence type="ECO:0000256" key="5">
    <source>
        <dbReference type="ARBA" id="ARBA00022777"/>
    </source>
</evidence>
<evidence type="ECO:0000256" key="6">
    <source>
        <dbReference type="ARBA" id="ARBA00022840"/>
    </source>
</evidence>
<feature type="domain" description="Protein kinase" evidence="9">
    <location>
        <begin position="25"/>
        <end position="334"/>
    </location>
</feature>
<evidence type="ECO:0000256" key="8">
    <source>
        <dbReference type="ARBA" id="ARBA00048679"/>
    </source>
</evidence>
<keyword evidence="6" id="KW-0067">ATP-binding</keyword>
<comment type="catalytic activity">
    <reaction evidence="7">
        <text>L-threonyl-[protein] + ATP = O-phospho-L-threonyl-[protein] + ADP + H(+)</text>
        <dbReference type="Rhea" id="RHEA:46608"/>
        <dbReference type="Rhea" id="RHEA-COMP:11060"/>
        <dbReference type="Rhea" id="RHEA-COMP:11605"/>
        <dbReference type="ChEBI" id="CHEBI:15378"/>
        <dbReference type="ChEBI" id="CHEBI:30013"/>
        <dbReference type="ChEBI" id="CHEBI:30616"/>
        <dbReference type="ChEBI" id="CHEBI:61977"/>
        <dbReference type="ChEBI" id="CHEBI:456216"/>
        <dbReference type="EC" id="2.7.11.1"/>
    </reaction>
</comment>
<evidence type="ECO:0000259" key="9">
    <source>
        <dbReference type="PROSITE" id="PS50011"/>
    </source>
</evidence>
<evidence type="ECO:0000313" key="10">
    <source>
        <dbReference type="EMBL" id="GLC48769.1"/>
    </source>
</evidence>
<dbReference type="EC" id="2.7.11.1" evidence="1"/>
<evidence type="ECO:0000256" key="1">
    <source>
        <dbReference type="ARBA" id="ARBA00012513"/>
    </source>
</evidence>
<organism evidence="10 11">
    <name type="scientific">Pleodorina starrii</name>
    <dbReference type="NCBI Taxonomy" id="330485"/>
    <lineage>
        <taxon>Eukaryota</taxon>
        <taxon>Viridiplantae</taxon>
        <taxon>Chlorophyta</taxon>
        <taxon>core chlorophytes</taxon>
        <taxon>Chlorophyceae</taxon>
        <taxon>CS clade</taxon>
        <taxon>Chlamydomonadales</taxon>
        <taxon>Volvocaceae</taxon>
        <taxon>Pleodorina</taxon>
    </lineage>
</organism>